<keyword evidence="2" id="KW-1185">Reference proteome</keyword>
<comment type="caution">
    <text evidence="1">The sequence shown here is derived from an EMBL/GenBank/DDBJ whole genome shotgun (WGS) entry which is preliminary data.</text>
</comment>
<dbReference type="EMBL" id="VTUZ01000042">
    <property type="protein sequence ID" value="KAA1001001.1"/>
    <property type="molecule type" value="Genomic_DNA"/>
</dbReference>
<reference evidence="1 2" key="1">
    <citation type="submission" date="2019-08" db="EMBL/GenBank/DDBJ databases">
        <title>Paraburkholderia sp. DCY113.</title>
        <authorList>
            <person name="Kang J."/>
        </authorList>
    </citation>
    <scope>NUCLEOTIDE SEQUENCE [LARGE SCALE GENOMIC DNA]</scope>
    <source>
        <strain evidence="1 2">DCY113</strain>
    </source>
</reference>
<feature type="non-terminal residue" evidence="1">
    <location>
        <position position="1"/>
    </location>
</feature>
<sequence length="60" mass="7068">AVTATARKVAVLFYNTLRYGMEYVDPGAEYYEERYRQRVLKNLSRRAESMGYVLQEKPSE</sequence>
<gene>
    <name evidence="1" type="ORF">FVF58_39610</name>
</gene>
<organism evidence="1 2">
    <name type="scientific">Paraburkholderia panacisoli</name>
    <dbReference type="NCBI Taxonomy" id="2603818"/>
    <lineage>
        <taxon>Bacteria</taxon>
        <taxon>Pseudomonadati</taxon>
        <taxon>Pseudomonadota</taxon>
        <taxon>Betaproteobacteria</taxon>
        <taxon>Burkholderiales</taxon>
        <taxon>Burkholderiaceae</taxon>
        <taxon>Paraburkholderia</taxon>
    </lineage>
</organism>
<name>A0A5B0GEE4_9BURK</name>
<evidence type="ECO:0000313" key="2">
    <source>
        <dbReference type="Proteomes" id="UP000325273"/>
    </source>
</evidence>
<dbReference type="AlphaFoldDB" id="A0A5B0GEE4"/>
<proteinExistence type="predicted"/>
<evidence type="ECO:0000313" key="1">
    <source>
        <dbReference type="EMBL" id="KAA1001001.1"/>
    </source>
</evidence>
<accession>A0A5B0GEE4</accession>
<dbReference type="Proteomes" id="UP000325273">
    <property type="component" value="Unassembled WGS sequence"/>
</dbReference>
<protein>
    <submittedName>
        <fullName evidence="1">IS110 family transposase</fullName>
    </submittedName>
</protein>